<accession>A0ABU1E5N6</accession>
<reference evidence="1 2" key="1">
    <citation type="submission" date="2023-08" db="EMBL/GenBank/DDBJ databases">
        <authorList>
            <person name="Maltman C."/>
        </authorList>
    </citation>
    <scope>NUCLEOTIDE SEQUENCE [LARGE SCALE GENOMIC DNA]</scope>
    <source>
        <strain evidence="1 2">ES2</strain>
    </source>
</reference>
<proteinExistence type="predicted"/>
<dbReference type="RefSeq" id="WP_309522367.1">
    <property type="nucleotide sequence ID" value="NZ_JAVIXS010000009.1"/>
</dbReference>
<protein>
    <recommendedName>
        <fullName evidence="3">Outer membrane protein beta-barrel domain-containing protein</fullName>
    </recommendedName>
</protein>
<organism evidence="1 2">
    <name type="scientific">Chryseobacterium metallicongregator</name>
    <dbReference type="NCBI Taxonomy" id="3073042"/>
    <lineage>
        <taxon>Bacteria</taxon>
        <taxon>Pseudomonadati</taxon>
        <taxon>Bacteroidota</taxon>
        <taxon>Flavobacteriia</taxon>
        <taxon>Flavobacteriales</taxon>
        <taxon>Weeksellaceae</taxon>
        <taxon>Chryseobacterium group</taxon>
        <taxon>Chryseobacterium</taxon>
    </lineage>
</organism>
<dbReference type="EMBL" id="JAVIXS010000009">
    <property type="protein sequence ID" value="MDR4953055.1"/>
    <property type="molecule type" value="Genomic_DNA"/>
</dbReference>
<evidence type="ECO:0008006" key="3">
    <source>
        <dbReference type="Google" id="ProtNLM"/>
    </source>
</evidence>
<evidence type="ECO:0000313" key="2">
    <source>
        <dbReference type="Proteomes" id="UP001260959"/>
    </source>
</evidence>
<gene>
    <name evidence="1" type="ORF">REB14_12800</name>
</gene>
<sequence length="71" mass="8347">MEKALQVNLSVSDIFKQSGLKADMYFTDNTQSFNNYWDARRMTLSITYNFGNQKVKSNKRAINFEEKDRAQ</sequence>
<name>A0ABU1E5N6_9FLAO</name>
<evidence type="ECO:0000313" key="1">
    <source>
        <dbReference type="EMBL" id="MDR4953055.1"/>
    </source>
</evidence>
<dbReference type="Proteomes" id="UP001260959">
    <property type="component" value="Unassembled WGS sequence"/>
</dbReference>
<comment type="caution">
    <text evidence="1">The sequence shown here is derived from an EMBL/GenBank/DDBJ whole genome shotgun (WGS) entry which is preliminary data.</text>
</comment>
<keyword evidence="2" id="KW-1185">Reference proteome</keyword>